<reference evidence="3 4" key="1">
    <citation type="journal article" date="2020" name="Mol. Plant">
        <title>The Chromosome-Based Rubber Tree Genome Provides New Insights into Spurge Genome Evolution and Rubber Biosynthesis.</title>
        <authorList>
            <person name="Liu J."/>
            <person name="Shi C."/>
            <person name="Shi C.C."/>
            <person name="Li W."/>
            <person name="Zhang Q.J."/>
            <person name="Zhang Y."/>
            <person name="Li K."/>
            <person name="Lu H.F."/>
            <person name="Shi C."/>
            <person name="Zhu S.T."/>
            <person name="Xiao Z.Y."/>
            <person name="Nan H."/>
            <person name="Yue Y."/>
            <person name="Zhu X.G."/>
            <person name="Wu Y."/>
            <person name="Hong X.N."/>
            <person name="Fan G.Y."/>
            <person name="Tong Y."/>
            <person name="Zhang D."/>
            <person name="Mao C.L."/>
            <person name="Liu Y.L."/>
            <person name="Hao S.J."/>
            <person name="Liu W.Q."/>
            <person name="Lv M.Q."/>
            <person name="Zhang H.B."/>
            <person name="Liu Y."/>
            <person name="Hu-Tang G.R."/>
            <person name="Wang J.P."/>
            <person name="Wang J.H."/>
            <person name="Sun Y.H."/>
            <person name="Ni S.B."/>
            <person name="Chen W.B."/>
            <person name="Zhang X.C."/>
            <person name="Jiao Y.N."/>
            <person name="Eichler E.E."/>
            <person name="Li G.H."/>
            <person name="Liu X."/>
            <person name="Gao L.Z."/>
        </authorList>
    </citation>
    <scope>NUCLEOTIDE SEQUENCE [LARGE SCALE GENOMIC DNA]</scope>
    <source>
        <strain evidence="4">cv. GT1</strain>
        <tissue evidence="3">Leaf</tissue>
    </source>
</reference>
<evidence type="ECO:0000313" key="4">
    <source>
        <dbReference type="Proteomes" id="UP000467840"/>
    </source>
</evidence>
<keyword evidence="4" id="KW-1185">Reference proteome</keyword>
<protein>
    <submittedName>
        <fullName evidence="3">Uncharacterized protein</fullName>
    </submittedName>
</protein>
<gene>
    <name evidence="3" type="ORF">GH714_014355</name>
</gene>
<evidence type="ECO:0000256" key="2">
    <source>
        <dbReference type="SAM" id="MobiDB-lite"/>
    </source>
</evidence>
<evidence type="ECO:0000313" key="3">
    <source>
        <dbReference type="EMBL" id="KAF2303173.1"/>
    </source>
</evidence>
<feature type="region of interest" description="Disordered" evidence="2">
    <location>
        <begin position="242"/>
        <end position="273"/>
    </location>
</feature>
<feature type="region of interest" description="Disordered" evidence="2">
    <location>
        <begin position="29"/>
        <end position="64"/>
    </location>
</feature>
<feature type="region of interest" description="Disordered" evidence="2">
    <location>
        <begin position="287"/>
        <end position="309"/>
    </location>
</feature>
<dbReference type="Proteomes" id="UP000467840">
    <property type="component" value="Chromosome 16"/>
</dbReference>
<name>A0A6A6LSS4_HEVBR</name>
<accession>A0A6A6LSS4</accession>
<dbReference type="EMBL" id="JAAGAX010000009">
    <property type="protein sequence ID" value="KAF2303173.1"/>
    <property type="molecule type" value="Genomic_DNA"/>
</dbReference>
<sequence length="525" mass="59145">MKLVRLVDFSRRATMILAFQVNLKLGKPKKGKKEQVKRIMKKRGSRSSQKVPQKKSKTTANGGAALDDLNNYMNSLLEELKVTRKNLLSWMREEMEKLMAEEKAYESESEEGKTQLQHQNNLKDNAQVQYQNILGKDIQVQHPSFFDERGQGNHQSKFEENAHLQNLTNLEDNPGVKSHKTSKEKAQLQRQKRARSCPGARNSKGTSFERFGNKKKSADSNNYTPALEDQVDYSQEIVLVTPSDENGEARVAFSEKSKSKSGTSGQNEQVQQQKSIVLALRAQKCNSRSPVKNAKGKKAANSNNHRQVPNNQVDYNQAIESIASAERDKGERSEFYVEPNFSSDSFNQVASSMYLTIPSVLTKPPIVNHRPDTSSFSYMQPRIVQNQIGINSERSNLIMSSTSHLGYFQGMQPEERSRYYGQMSSRDIGWFNQNNTTSSIVGSGFTVPLQAVSGGFSIPNQFDSENPPRENNNTLGLTMNGGAVRYSEGVYSSPEPYIANNFHSNPNYRAEGRLMTYQDSCRFPK</sequence>
<feature type="coiled-coil region" evidence="1">
    <location>
        <begin position="66"/>
        <end position="115"/>
    </location>
</feature>
<keyword evidence="1" id="KW-0175">Coiled coil</keyword>
<proteinExistence type="predicted"/>
<feature type="region of interest" description="Disordered" evidence="2">
    <location>
        <begin position="166"/>
        <end position="229"/>
    </location>
</feature>
<evidence type="ECO:0000256" key="1">
    <source>
        <dbReference type="SAM" id="Coils"/>
    </source>
</evidence>
<feature type="compositionally biased region" description="Polar residues" evidence="2">
    <location>
        <begin position="262"/>
        <end position="273"/>
    </location>
</feature>
<dbReference type="AlphaFoldDB" id="A0A6A6LSS4"/>
<comment type="caution">
    <text evidence="3">The sequence shown here is derived from an EMBL/GenBank/DDBJ whole genome shotgun (WGS) entry which is preliminary data.</text>
</comment>
<organism evidence="3 4">
    <name type="scientific">Hevea brasiliensis</name>
    <name type="common">Para rubber tree</name>
    <name type="synonym">Siphonia brasiliensis</name>
    <dbReference type="NCBI Taxonomy" id="3981"/>
    <lineage>
        <taxon>Eukaryota</taxon>
        <taxon>Viridiplantae</taxon>
        <taxon>Streptophyta</taxon>
        <taxon>Embryophyta</taxon>
        <taxon>Tracheophyta</taxon>
        <taxon>Spermatophyta</taxon>
        <taxon>Magnoliopsida</taxon>
        <taxon>eudicotyledons</taxon>
        <taxon>Gunneridae</taxon>
        <taxon>Pentapetalae</taxon>
        <taxon>rosids</taxon>
        <taxon>fabids</taxon>
        <taxon>Malpighiales</taxon>
        <taxon>Euphorbiaceae</taxon>
        <taxon>Crotonoideae</taxon>
        <taxon>Micrandreae</taxon>
        <taxon>Hevea</taxon>
    </lineage>
</organism>